<organism evidence="2 3">
    <name type="scientific">Eucalyptus globulus</name>
    <name type="common">Tasmanian blue gum</name>
    <dbReference type="NCBI Taxonomy" id="34317"/>
    <lineage>
        <taxon>Eukaryota</taxon>
        <taxon>Viridiplantae</taxon>
        <taxon>Streptophyta</taxon>
        <taxon>Embryophyta</taxon>
        <taxon>Tracheophyta</taxon>
        <taxon>Spermatophyta</taxon>
        <taxon>Magnoliopsida</taxon>
        <taxon>eudicotyledons</taxon>
        <taxon>Gunneridae</taxon>
        <taxon>Pentapetalae</taxon>
        <taxon>rosids</taxon>
        <taxon>malvids</taxon>
        <taxon>Myrtales</taxon>
        <taxon>Myrtaceae</taxon>
        <taxon>Myrtoideae</taxon>
        <taxon>Eucalypteae</taxon>
        <taxon>Eucalyptus</taxon>
    </lineage>
</organism>
<comment type="caution">
    <text evidence="2">The sequence shown here is derived from an EMBL/GenBank/DDBJ whole genome shotgun (WGS) entry which is preliminary data.</text>
</comment>
<dbReference type="EMBL" id="JBJKBG010000010">
    <property type="protein sequence ID" value="KAL3719545.1"/>
    <property type="molecule type" value="Genomic_DNA"/>
</dbReference>
<dbReference type="PANTHER" id="PTHR34665">
    <property type="entry name" value="DUF3741 DOMAIN-CONTAINING PROTEIN"/>
    <property type="match status" value="1"/>
</dbReference>
<dbReference type="PANTHER" id="PTHR34665:SF4">
    <property type="entry name" value="DUF3741 DOMAIN-CONTAINING PROTEIN"/>
    <property type="match status" value="1"/>
</dbReference>
<name>A0ABD3J064_EUCGL</name>
<accession>A0ABD3J064</accession>
<reference evidence="2 3" key="1">
    <citation type="submission" date="2024-11" db="EMBL/GenBank/DDBJ databases">
        <title>Chromosome-level genome assembly of Eucalyptus globulus Labill. provides insights into its genome evolution.</title>
        <authorList>
            <person name="Li X."/>
        </authorList>
    </citation>
    <scope>NUCLEOTIDE SEQUENCE [LARGE SCALE GENOMIC DNA]</scope>
    <source>
        <strain evidence="2">CL2024</strain>
        <tissue evidence="2">Fresh tender leaves</tissue>
    </source>
</reference>
<keyword evidence="3" id="KW-1185">Reference proteome</keyword>
<gene>
    <name evidence="2" type="ORF">ACJRO7_004503</name>
</gene>
<evidence type="ECO:0000313" key="2">
    <source>
        <dbReference type="EMBL" id="KAL3719545.1"/>
    </source>
</evidence>
<evidence type="ECO:0000256" key="1">
    <source>
        <dbReference type="SAM" id="MobiDB-lite"/>
    </source>
</evidence>
<dbReference type="AlphaFoldDB" id="A0ABD3J064"/>
<evidence type="ECO:0000313" key="3">
    <source>
        <dbReference type="Proteomes" id="UP001634007"/>
    </source>
</evidence>
<feature type="region of interest" description="Disordered" evidence="1">
    <location>
        <begin position="90"/>
        <end position="115"/>
    </location>
</feature>
<proteinExistence type="predicted"/>
<dbReference type="Proteomes" id="UP001634007">
    <property type="component" value="Unassembled WGS sequence"/>
</dbReference>
<protein>
    <submittedName>
        <fullName evidence="2">Uncharacterized protein</fullName>
    </submittedName>
</protein>
<sequence>MEVIRRAKGIDDGKDAVKEAARASYYPSPSPKPSCYKLEAMKMAKSEPDTREAPRHIRGIRKENSLLDSYEVEAIRRQLDQFIEYCRREKDGHSRAKAHHHQHQKNKSNEGSKLGRKVKVLWQRHALTCGATEDVIDSIALKTRRVSQASFASSS</sequence>
<feature type="compositionally biased region" description="Basic residues" evidence="1">
    <location>
        <begin position="95"/>
        <end position="106"/>
    </location>
</feature>